<dbReference type="InterPro" id="IPR050791">
    <property type="entry name" value="Aldo-Keto_reductase"/>
</dbReference>
<name>A0A9P5N1N6_9AGAM</name>
<reference evidence="3" key="2">
    <citation type="journal article" date="2020" name="Nat. Commun.">
        <title>Large-scale genome sequencing of mycorrhizal fungi provides insights into the early evolution of symbiotic traits.</title>
        <authorList>
            <person name="Miyauchi S."/>
            <person name="Kiss E."/>
            <person name="Kuo A."/>
            <person name="Drula E."/>
            <person name="Kohler A."/>
            <person name="Sanchez-Garcia M."/>
            <person name="Morin E."/>
            <person name="Andreopoulos B."/>
            <person name="Barry K.W."/>
            <person name="Bonito G."/>
            <person name="Buee M."/>
            <person name="Carver A."/>
            <person name="Chen C."/>
            <person name="Cichocki N."/>
            <person name="Clum A."/>
            <person name="Culley D."/>
            <person name="Crous P.W."/>
            <person name="Fauchery L."/>
            <person name="Girlanda M."/>
            <person name="Hayes R.D."/>
            <person name="Keri Z."/>
            <person name="LaButti K."/>
            <person name="Lipzen A."/>
            <person name="Lombard V."/>
            <person name="Magnuson J."/>
            <person name="Maillard F."/>
            <person name="Murat C."/>
            <person name="Nolan M."/>
            <person name="Ohm R.A."/>
            <person name="Pangilinan J."/>
            <person name="Pereira M.F."/>
            <person name="Perotto S."/>
            <person name="Peter M."/>
            <person name="Pfister S."/>
            <person name="Riley R."/>
            <person name="Sitrit Y."/>
            <person name="Stielow J.B."/>
            <person name="Szollosi G."/>
            <person name="Zifcakova L."/>
            <person name="Stursova M."/>
            <person name="Spatafora J.W."/>
            <person name="Tedersoo L."/>
            <person name="Vaario L.M."/>
            <person name="Yamada A."/>
            <person name="Yan M."/>
            <person name="Wang P."/>
            <person name="Xu J."/>
            <person name="Bruns T."/>
            <person name="Baldrian P."/>
            <person name="Vilgalys R."/>
            <person name="Dunand C."/>
            <person name="Henrissat B."/>
            <person name="Grigoriev I.V."/>
            <person name="Hibbett D."/>
            <person name="Nagy L.G."/>
            <person name="Martin F.M."/>
        </authorList>
    </citation>
    <scope>NUCLEOTIDE SEQUENCE</scope>
    <source>
        <strain evidence="3">Prilba</strain>
    </source>
</reference>
<gene>
    <name evidence="3" type="ORF">DFH94DRAFT_328209</name>
</gene>
<sequence>MTRNTAKLGGAASNVVVAKVAHGLMMMTLKSTPVPDEEAFAAIKAGIDALPPGVKMILNSSEFYGKGFTTTNLELVARFFEKYPAYTDRTFLSVKGGGLPQSLVADGSRENLRRSVDDILKALRGTKRLDLFEPARRDSKYEIEHYAEVLNELVKEGKFDYIGLSEVGAETIRRAHKVMPVAAVEIEISPQAYEQQTKDVIATCKELGIAVIAYSPLGKGLLTGQIKSRLDFEEGDFRRGYSRFHDDNINHNLKLVETLTAVANRKGITVAQLCIAWVGALGDHVIPLPGSSNIKRTLENLNAGDVELSAEDLAEIGQLLETYPRKGARYIDGMDDKLNLWN</sequence>
<keyword evidence="4" id="KW-1185">Reference proteome</keyword>
<dbReference type="Pfam" id="PF00248">
    <property type="entry name" value="Aldo_ket_red"/>
    <property type="match status" value="1"/>
</dbReference>
<keyword evidence="1" id="KW-0560">Oxidoreductase</keyword>
<dbReference type="InterPro" id="IPR036812">
    <property type="entry name" value="NAD(P)_OxRdtase_dom_sf"/>
</dbReference>
<dbReference type="OrthoDB" id="37537at2759"/>
<evidence type="ECO:0000313" key="4">
    <source>
        <dbReference type="Proteomes" id="UP000759537"/>
    </source>
</evidence>
<feature type="domain" description="NADP-dependent oxidoreductase" evidence="2">
    <location>
        <begin position="20"/>
        <end position="320"/>
    </location>
</feature>
<dbReference type="InterPro" id="IPR023210">
    <property type="entry name" value="NADP_OxRdtase_dom"/>
</dbReference>
<organism evidence="3 4">
    <name type="scientific">Russula ochroleuca</name>
    <dbReference type="NCBI Taxonomy" id="152965"/>
    <lineage>
        <taxon>Eukaryota</taxon>
        <taxon>Fungi</taxon>
        <taxon>Dikarya</taxon>
        <taxon>Basidiomycota</taxon>
        <taxon>Agaricomycotina</taxon>
        <taxon>Agaricomycetes</taxon>
        <taxon>Russulales</taxon>
        <taxon>Russulaceae</taxon>
        <taxon>Russula</taxon>
    </lineage>
</organism>
<dbReference type="PANTHER" id="PTHR43625:SF78">
    <property type="entry name" value="PYRIDOXAL REDUCTASE-RELATED"/>
    <property type="match status" value="1"/>
</dbReference>
<dbReference type="Gene3D" id="3.20.20.100">
    <property type="entry name" value="NADP-dependent oxidoreductase domain"/>
    <property type="match status" value="1"/>
</dbReference>
<dbReference type="PANTHER" id="PTHR43625">
    <property type="entry name" value="AFLATOXIN B1 ALDEHYDE REDUCTASE"/>
    <property type="match status" value="1"/>
</dbReference>
<comment type="caution">
    <text evidence="3">The sequence shown here is derived from an EMBL/GenBank/DDBJ whole genome shotgun (WGS) entry which is preliminary data.</text>
</comment>
<evidence type="ECO:0000313" key="3">
    <source>
        <dbReference type="EMBL" id="KAF8483855.1"/>
    </source>
</evidence>
<dbReference type="GO" id="GO:0005737">
    <property type="term" value="C:cytoplasm"/>
    <property type="evidence" value="ECO:0007669"/>
    <property type="project" value="TreeGrafter"/>
</dbReference>
<accession>A0A9P5N1N6</accession>
<proteinExistence type="predicted"/>
<dbReference type="GO" id="GO:0016491">
    <property type="term" value="F:oxidoreductase activity"/>
    <property type="evidence" value="ECO:0007669"/>
    <property type="project" value="UniProtKB-KW"/>
</dbReference>
<dbReference type="Proteomes" id="UP000759537">
    <property type="component" value="Unassembled WGS sequence"/>
</dbReference>
<dbReference type="CDD" id="cd19077">
    <property type="entry name" value="AKR_AKR8A1-2"/>
    <property type="match status" value="1"/>
</dbReference>
<dbReference type="SUPFAM" id="SSF51430">
    <property type="entry name" value="NAD(P)-linked oxidoreductase"/>
    <property type="match status" value="1"/>
</dbReference>
<protein>
    <submittedName>
        <fullName evidence="3">Aldo/keto reductase</fullName>
    </submittedName>
</protein>
<evidence type="ECO:0000256" key="1">
    <source>
        <dbReference type="ARBA" id="ARBA00023002"/>
    </source>
</evidence>
<evidence type="ECO:0000259" key="2">
    <source>
        <dbReference type="Pfam" id="PF00248"/>
    </source>
</evidence>
<reference evidence="3" key="1">
    <citation type="submission" date="2019-10" db="EMBL/GenBank/DDBJ databases">
        <authorList>
            <consortium name="DOE Joint Genome Institute"/>
            <person name="Kuo A."/>
            <person name="Miyauchi S."/>
            <person name="Kiss E."/>
            <person name="Drula E."/>
            <person name="Kohler A."/>
            <person name="Sanchez-Garcia M."/>
            <person name="Andreopoulos B."/>
            <person name="Barry K.W."/>
            <person name="Bonito G."/>
            <person name="Buee M."/>
            <person name="Carver A."/>
            <person name="Chen C."/>
            <person name="Cichocki N."/>
            <person name="Clum A."/>
            <person name="Culley D."/>
            <person name="Crous P.W."/>
            <person name="Fauchery L."/>
            <person name="Girlanda M."/>
            <person name="Hayes R."/>
            <person name="Keri Z."/>
            <person name="LaButti K."/>
            <person name="Lipzen A."/>
            <person name="Lombard V."/>
            <person name="Magnuson J."/>
            <person name="Maillard F."/>
            <person name="Morin E."/>
            <person name="Murat C."/>
            <person name="Nolan M."/>
            <person name="Ohm R."/>
            <person name="Pangilinan J."/>
            <person name="Pereira M."/>
            <person name="Perotto S."/>
            <person name="Peter M."/>
            <person name="Riley R."/>
            <person name="Sitrit Y."/>
            <person name="Stielow B."/>
            <person name="Szollosi G."/>
            <person name="Zifcakova L."/>
            <person name="Stursova M."/>
            <person name="Spatafora J.W."/>
            <person name="Tedersoo L."/>
            <person name="Vaario L.-M."/>
            <person name="Yamada A."/>
            <person name="Yan M."/>
            <person name="Wang P."/>
            <person name="Xu J."/>
            <person name="Bruns T."/>
            <person name="Baldrian P."/>
            <person name="Vilgalys R."/>
            <person name="Henrissat B."/>
            <person name="Grigoriev I.V."/>
            <person name="Hibbett D."/>
            <person name="Nagy L.G."/>
            <person name="Martin F.M."/>
        </authorList>
    </citation>
    <scope>NUCLEOTIDE SEQUENCE</scope>
    <source>
        <strain evidence="3">Prilba</strain>
    </source>
</reference>
<dbReference type="EMBL" id="WHVB01000004">
    <property type="protein sequence ID" value="KAF8483855.1"/>
    <property type="molecule type" value="Genomic_DNA"/>
</dbReference>
<dbReference type="AlphaFoldDB" id="A0A9P5N1N6"/>